<feature type="transmembrane region" description="Helical" evidence="6">
    <location>
        <begin position="119"/>
        <end position="137"/>
    </location>
</feature>
<sequence>ATVWGSADQIVAGTAMDLLGVGLSGLIWKMYQNWRENLSSSTALPHGIGFSPVAIPLLHEIPYLGPVLFDQYMLWYFTIGLCVLVWWMLHRTRLGLIIRSLGDASEACYATDVRMGRSICLLFAGACSGAAGAYLSIMQTHVFATDMTGGEGFV</sequence>
<feature type="non-terminal residue" evidence="7">
    <location>
        <position position="1"/>
    </location>
</feature>
<comment type="caution">
    <text evidence="7">The sequence shown here is derived from an EMBL/GenBank/DDBJ whole genome shotgun (WGS) entry which is preliminary data.</text>
</comment>
<organism evidence="7">
    <name type="scientific">mine drainage metagenome</name>
    <dbReference type="NCBI Taxonomy" id="410659"/>
    <lineage>
        <taxon>unclassified sequences</taxon>
        <taxon>metagenomes</taxon>
        <taxon>ecological metagenomes</taxon>
    </lineage>
</organism>
<evidence type="ECO:0000313" key="7">
    <source>
        <dbReference type="EMBL" id="EQD79872.1"/>
    </source>
</evidence>
<evidence type="ECO:0000256" key="1">
    <source>
        <dbReference type="ARBA" id="ARBA00004651"/>
    </source>
</evidence>
<reference evidence="7" key="2">
    <citation type="journal article" date="2014" name="ISME J.">
        <title>Microbial stratification in low pH oxic and suboxic macroscopic growths along an acid mine drainage.</title>
        <authorList>
            <person name="Mendez-Garcia C."/>
            <person name="Mesa V."/>
            <person name="Sprenger R.R."/>
            <person name="Richter M."/>
            <person name="Diez M.S."/>
            <person name="Solano J."/>
            <person name="Bargiela R."/>
            <person name="Golyshina O.V."/>
            <person name="Manteca A."/>
            <person name="Ramos J.L."/>
            <person name="Gallego J.R."/>
            <person name="Llorente I."/>
            <person name="Martins Dos Santos V.A."/>
            <person name="Jensen O.N."/>
            <person name="Pelaez A.I."/>
            <person name="Sanchez J."/>
            <person name="Ferrer M."/>
        </authorList>
    </citation>
    <scope>NUCLEOTIDE SEQUENCE</scope>
</reference>
<accession>T1CC42</accession>
<comment type="subcellular location">
    <subcellularLocation>
        <location evidence="1">Cell membrane</location>
        <topology evidence="1">Multi-pass membrane protein</topology>
    </subcellularLocation>
</comment>
<dbReference type="PANTHER" id="PTHR43370:SF2">
    <property type="entry name" value="ABC TRANSPORTER PERMEASE PROTEIN"/>
    <property type="match status" value="1"/>
</dbReference>
<dbReference type="GO" id="GO:0022857">
    <property type="term" value="F:transmembrane transporter activity"/>
    <property type="evidence" value="ECO:0007669"/>
    <property type="project" value="InterPro"/>
</dbReference>
<evidence type="ECO:0000256" key="6">
    <source>
        <dbReference type="SAM" id="Phobius"/>
    </source>
</evidence>
<dbReference type="EMBL" id="AUZX01001131">
    <property type="protein sequence ID" value="EQD79872.1"/>
    <property type="molecule type" value="Genomic_DNA"/>
</dbReference>
<dbReference type="PANTHER" id="PTHR43370">
    <property type="entry name" value="SUGAR ABC TRANSPORTER INTEGRAL MEMBRANE PROTEIN-RELATED"/>
    <property type="match status" value="1"/>
</dbReference>
<dbReference type="AlphaFoldDB" id="T1CC42"/>
<proteinExistence type="predicted"/>
<evidence type="ECO:0000256" key="4">
    <source>
        <dbReference type="ARBA" id="ARBA00022989"/>
    </source>
</evidence>
<keyword evidence="4 6" id="KW-1133">Transmembrane helix</keyword>
<evidence type="ECO:0000256" key="3">
    <source>
        <dbReference type="ARBA" id="ARBA00022692"/>
    </source>
</evidence>
<name>T1CC42_9ZZZZ</name>
<feature type="non-terminal residue" evidence="7">
    <location>
        <position position="154"/>
    </location>
</feature>
<evidence type="ECO:0000256" key="2">
    <source>
        <dbReference type="ARBA" id="ARBA00022475"/>
    </source>
</evidence>
<gene>
    <name evidence="7" type="ORF">B1A_01484</name>
</gene>
<dbReference type="GO" id="GO:0005886">
    <property type="term" value="C:plasma membrane"/>
    <property type="evidence" value="ECO:0007669"/>
    <property type="project" value="UniProtKB-SubCell"/>
</dbReference>
<dbReference type="Pfam" id="PF02653">
    <property type="entry name" value="BPD_transp_2"/>
    <property type="match status" value="1"/>
</dbReference>
<keyword evidence="2" id="KW-1003">Cell membrane</keyword>
<evidence type="ECO:0000256" key="5">
    <source>
        <dbReference type="ARBA" id="ARBA00023136"/>
    </source>
</evidence>
<keyword evidence="3 6" id="KW-0812">Transmembrane</keyword>
<dbReference type="InterPro" id="IPR001851">
    <property type="entry name" value="ABC_transp_permease"/>
</dbReference>
<protein>
    <submittedName>
        <fullName evidence="7">Inner-membrane translocator</fullName>
    </submittedName>
</protein>
<reference evidence="7" key="1">
    <citation type="submission" date="2013-08" db="EMBL/GenBank/DDBJ databases">
        <authorList>
            <person name="Mendez C."/>
            <person name="Richter M."/>
            <person name="Ferrer M."/>
            <person name="Sanchez J."/>
        </authorList>
    </citation>
    <scope>NUCLEOTIDE SEQUENCE</scope>
</reference>
<keyword evidence="5 6" id="KW-0472">Membrane</keyword>
<feature type="transmembrane region" description="Helical" evidence="6">
    <location>
        <begin position="72"/>
        <end position="89"/>
    </location>
</feature>